<dbReference type="Proteomes" id="UP000724657">
    <property type="component" value="Unassembled WGS sequence"/>
</dbReference>
<dbReference type="PANTHER" id="PTHR30330">
    <property type="entry name" value="AGSS FAMILY TRANSPORTER, SODIUM-ALANINE"/>
    <property type="match status" value="1"/>
</dbReference>
<dbReference type="AlphaFoldDB" id="A0A9E2KXZ9"/>
<comment type="similarity">
    <text evidence="2 9">Belongs to the alanine or glycine:cation symporter (AGCS) (TC 2.A.25) family.</text>
</comment>
<evidence type="ECO:0000256" key="4">
    <source>
        <dbReference type="ARBA" id="ARBA00022475"/>
    </source>
</evidence>
<keyword evidence="4 9" id="KW-1003">Cell membrane</keyword>
<dbReference type="GO" id="GO:0005886">
    <property type="term" value="C:plasma membrane"/>
    <property type="evidence" value="ECO:0007669"/>
    <property type="project" value="UniProtKB-SubCell"/>
</dbReference>
<organism evidence="10 11">
    <name type="scientific">Candidatus Fusobacterium pullicola</name>
    <dbReference type="NCBI Taxonomy" id="2838601"/>
    <lineage>
        <taxon>Bacteria</taxon>
        <taxon>Fusobacteriati</taxon>
        <taxon>Fusobacteriota</taxon>
        <taxon>Fusobacteriia</taxon>
        <taxon>Fusobacteriales</taxon>
        <taxon>Fusobacteriaceae</taxon>
        <taxon>Fusobacterium</taxon>
    </lineage>
</organism>
<gene>
    <name evidence="10" type="ORF">IAA47_03830</name>
</gene>
<dbReference type="PANTHER" id="PTHR30330:SF1">
    <property type="entry name" value="AMINO-ACID CARRIER PROTEIN ALST"/>
    <property type="match status" value="1"/>
</dbReference>
<feature type="transmembrane region" description="Helical" evidence="9">
    <location>
        <begin position="300"/>
        <end position="319"/>
    </location>
</feature>
<reference evidence="10" key="1">
    <citation type="journal article" date="2021" name="PeerJ">
        <title>Extensive microbial diversity within the chicken gut microbiome revealed by metagenomics and culture.</title>
        <authorList>
            <person name="Gilroy R."/>
            <person name="Ravi A."/>
            <person name="Getino M."/>
            <person name="Pursley I."/>
            <person name="Horton D.L."/>
            <person name="Alikhan N.F."/>
            <person name="Baker D."/>
            <person name="Gharbi K."/>
            <person name="Hall N."/>
            <person name="Watson M."/>
            <person name="Adriaenssens E.M."/>
            <person name="Foster-Nyarko E."/>
            <person name="Jarju S."/>
            <person name="Secka A."/>
            <person name="Antonio M."/>
            <person name="Oren A."/>
            <person name="Chaudhuri R.R."/>
            <person name="La Ragione R."/>
            <person name="Hildebrand F."/>
            <person name="Pallen M.J."/>
        </authorList>
    </citation>
    <scope>NUCLEOTIDE SEQUENCE</scope>
    <source>
        <strain evidence="10">A6-441</strain>
    </source>
</reference>
<feature type="transmembrane region" description="Helical" evidence="9">
    <location>
        <begin position="184"/>
        <end position="202"/>
    </location>
</feature>
<feature type="transmembrane region" description="Helical" evidence="9">
    <location>
        <begin position="381"/>
        <end position="399"/>
    </location>
</feature>
<comment type="caution">
    <text evidence="10">The sequence shown here is derived from an EMBL/GenBank/DDBJ whole genome shotgun (WGS) entry which is preliminary data.</text>
</comment>
<dbReference type="PROSITE" id="PS00873">
    <property type="entry name" value="NA_ALANINE_SYMP"/>
    <property type="match status" value="1"/>
</dbReference>
<dbReference type="Pfam" id="PF01235">
    <property type="entry name" value="Na_Ala_symp"/>
    <property type="match status" value="1"/>
</dbReference>
<keyword evidence="8 9" id="KW-0472">Membrane</keyword>
<feature type="transmembrane region" description="Helical" evidence="9">
    <location>
        <begin position="208"/>
        <end position="229"/>
    </location>
</feature>
<dbReference type="InterPro" id="IPR001463">
    <property type="entry name" value="Na/Ala_symport"/>
</dbReference>
<feature type="transmembrane region" description="Helical" evidence="9">
    <location>
        <begin position="348"/>
        <end position="369"/>
    </location>
</feature>
<evidence type="ECO:0000256" key="1">
    <source>
        <dbReference type="ARBA" id="ARBA00004651"/>
    </source>
</evidence>
<dbReference type="EMBL" id="JAHLFN010000033">
    <property type="protein sequence ID" value="MBU3842100.1"/>
    <property type="molecule type" value="Genomic_DNA"/>
</dbReference>
<name>A0A9E2KXZ9_9FUSO</name>
<comment type="subcellular location">
    <subcellularLocation>
        <location evidence="1 9">Cell membrane</location>
        <topology evidence="1 9">Multi-pass membrane protein</topology>
    </subcellularLocation>
</comment>
<evidence type="ECO:0000256" key="3">
    <source>
        <dbReference type="ARBA" id="ARBA00022448"/>
    </source>
</evidence>
<evidence type="ECO:0000256" key="7">
    <source>
        <dbReference type="ARBA" id="ARBA00022989"/>
    </source>
</evidence>
<feature type="transmembrane region" description="Helical" evidence="9">
    <location>
        <begin position="146"/>
        <end position="163"/>
    </location>
</feature>
<feature type="transmembrane region" description="Helical" evidence="9">
    <location>
        <begin position="411"/>
        <end position="435"/>
    </location>
</feature>
<keyword evidence="3 9" id="KW-0813">Transport</keyword>
<evidence type="ECO:0000313" key="11">
    <source>
        <dbReference type="Proteomes" id="UP000724657"/>
    </source>
</evidence>
<feature type="transmembrane region" description="Helical" evidence="9">
    <location>
        <begin position="15"/>
        <end position="33"/>
    </location>
</feature>
<sequence length="466" mass="50316">MSFILNFFYGLNDFLWSYVLIVMLVGLGIYFTVRTGFVQFKMLKEMFLLLGEGALKGKDGHNGISSFQAFCISTASRVGTGNLAGVAIAISIGGPGAVFWMWVMAIIGASSSFVESTLAQIYKEREGDHFRGGPAYYMEKALGQKWMGILFSIIISIVFGLIFNSVQANTITLAFEKAFSVNRGALGIVLSIMTAIIIFGGVKRIAKFVEYIVPIMAVAYVLIALFVIVKNIGMIPHVFGQIIEGAFGFNQAIGGGVGTIVMQGVKRGLFSNEAGMGSAPNAAATANVSHPVKQGLIQTLGVFTDTLLICSATAFIILISGESFKGVSDGIQLTQDALVSQVGSWGSIFIAICIFMFAFSSVIGNYYYGEANIEFLNGSKFILNIYRAFVVGMVMFGSLAKIQVVWDMADLFMGIMAIINLIAIGLLGKFAIAALKDYISQKRKGLNPQFRKSSIPGLKNVECWED</sequence>
<dbReference type="Gene3D" id="1.20.1740.10">
    <property type="entry name" value="Amino acid/polyamine transporter I"/>
    <property type="match status" value="1"/>
</dbReference>
<evidence type="ECO:0000313" key="10">
    <source>
        <dbReference type="EMBL" id="MBU3842100.1"/>
    </source>
</evidence>
<evidence type="ECO:0000256" key="6">
    <source>
        <dbReference type="ARBA" id="ARBA00022847"/>
    </source>
</evidence>
<dbReference type="PRINTS" id="PR00175">
    <property type="entry name" value="NAALASMPORT"/>
</dbReference>
<evidence type="ECO:0000256" key="2">
    <source>
        <dbReference type="ARBA" id="ARBA00009261"/>
    </source>
</evidence>
<protein>
    <submittedName>
        <fullName evidence="10">Alanine:cation symporter family protein</fullName>
    </submittedName>
</protein>
<keyword evidence="6 9" id="KW-0769">Symport</keyword>
<keyword evidence="5 9" id="KW-0812">Transmembrane</keyword>
<accession>A0A9E2KXZ9</accession>
<reference evidence="10" key="2">
    <citation type="submission" date="2021-04" db="EMBL/GenBank/DDBJ databases">
        <authorList>
            <person name="Gilroy R."/>
        </authorList>
    </citation>
    <scope>NUCLEOTIDE SEQUENCE</scope>
    <source>
        <strain evidence="10">A6-441</strain>
    </source>
</reference>
<evidence type="ECO:0000256" key="8">
    <source>
        <dbReference type="ARBA" id="ARBA00023136"/>
    </source>
</evidence>
<evidence type="ECO:0000256" key="9">
    <source>
        <dbReference type="RuleBase" id="RU363064"/>
    </source>
</evidence>
<keyword evidence="7 9" id="KW-1133">Transmembrane helix</keyword>
<proteinExistence type="inferred from homology"/>
<dbReference type="FunFam" id="1.20.1740.10:FF:000004">
    <property type="entry name" value="Sodium:alanine symporter family protein"/>
    <property type="match status" value="1"/>
</dbReference>
<feature type="transmembrane region" description="Helical" evidence="9">
    <location>
        <begin position="83"/>
        <end position="107"/>
    </location>
</feature>
<dbReference type="NCBIfam" id="TIGR00835">
    <property type="entry name" value="agcS"/>
    <property type="match status" value="1"/>
</dbReference>
<evidence type="ECO:0000256" key="5">
    <source>
        <dbReference type="ARBA" id="ARBA00022692"/>
    </source>
</evidence>
<dbReference type="GO" id="GO:0005283">
    <property type="term" value="F:amino acid:sodium symporter activity"/>
    <property type="evidence" value="ECO:0007669"/>
    <property type="project" value="InterPro"/>
</dbReference>